<dbReference type="AlphaFoldDB" id="A0A917B9F7"/>
<gene>
    <name evidence="1" type="ORF">GCM10010954_29690</name>
</gene>
<comment type="caution">
    <text evidence="1">The sequence shown here is derived from an EMBL/GenBank/DDBJ whole genome shotgun (WGS) entry which is preliminary data.</text>
</comment>
<accession>A0A917B9F7</accession>
<dbReference type="Proteomes" id="UP000660110">
    <property type="component" value="Unassembled WGS sequence"/>
</dbReference>
<protein>
    <submittedName>
        <fullName evidence="1">Uncharacterized protein</fullName>
    </submittedName>
</protein>
<dbReference type="EMBL" id="BMEL01000004">
    <property type="protein sequence ID" value="GGF28675.1"/>
    <property type="molecule type" value="Genomic_DNA"/>
</dbReference>
<organism evidence="1 2">
    <name type="scientific">Halobacillus andaensis</name>
    <dbReference type="NCBI Taxonomy" id="1176239"/>
    <lineage>
        <taxon>Bacteria</taxon>
        <taxon>Bacillati</taxon>
        <taxon>Bacillota</taxon>
        <taxon>Bacilli</taxon>
        <taxon>Bacillales</taxon>
        <taxon>Bacillaceae</taxon>
        <taxon>Halobacillus</taxon>
    </lineage>
</organism>
<name>A0A917B9F7_HALAA</name>
<reference evidence="1" key="2">
    <citation type="submission" date="2020-09" db="EMBL/GenBank/DDBJ databases">
        <authorList>
            <person name="Sun Q."/>
            <person name="Zhou Y."/>
        </authorList>
    </citation>
    <scope>NUCLEOTIDE SEQUENCE</scope>
    <source>
        <strain evidence="1">CGMCC 1.12153</strain>
    </source>
</reference>
<dbReference type="RefSeq" id="WP_229735375.1">
    <property type="nucleotide sequence ID" value="NZ_BMEL01000004.1"/>
</dbReference>
<evidence type="ECO:0000313" key="2">
    <source>
        <dbReference type="Proteomes" id="UP000660110"/>
    </source>
</evidence>
<reference evidence="1" key="1">
    <citation type="journal article" date="2014" name="Int. J. Syst. Evol. Microbiol.">
        <title>Complete genome sequence of Corynebacterium casei LMG S-19264T (=DSM 44701T), isolated from a smear-ripened cheese.</title>
        <authorList>
            <consortium name="US DOE Joint Genome Institute (JGI-PGF)"/>
            <person name="Walter F."/>
            <person name="Albersmeier A."/>
            <person name="Kalinowski J."/>
            <person name="Ruckert C."/>
        </authorList>
    </citation>
    <scope>NUCLEOTIDE SEQUENCE</scope>
    <source>
        <strain evidence="1">CGMCC 1.12153</strain>
    </source>
</reference>
<keyword evidence="2" id="KW-1185">Reference proteome</keyword>
<evidence type="ECO:0000313" key="1">
    <source>
        <dbReference type="EMBL" id="GGF28675.1"/>
    </source>
</evidence>
<proteinExistence type="predicted"/>
<sequence length="123" mass="14123">MIEHVTEPLQENQEIFALLEDHNEWKGIPFIFEEGRSLMVKKESLPLQLECTMLFQSNPHMNETMTGIGTRLGRKSEDLQSIVEGLVQQGILQKSGDESSPLFRYKEPVVTTELVITEEFDRS</sequence>